<keyword evidence="1" id="KW-0812">Transmembrane</keyword>
<keyword evidence="3" id="KW-1185">Reference proteome</keyword>
<feature type="transmembrane region" description="Helical" evidence="1">
    <location>
        <begin position="7"/>
        <end position="29"/>
    </location>
</feature>
<feature type="transmembrane region" description="Helical" evidence="1">
    <location>
        <begin position="41"/>
        <end position="63"/>
    </location>
</feature>
<dbReference type="Proteomes" id="UP000192758">
    <property type="component" value="Unassembled WGS sequence"/>
</dbReference>
<protein>
    <submittedName>
        <fullName evidence="2">Uncharacterized protein</fullName>
    </submittedName>
</protein>
<evidence type="ECO:0000313" key="3">
    <source>
        <dbReference type="Proteomes" id="UP000192758"/>
    </source>
</evidence>
<feature type="transmembrane region" description="Helical" evidence="1">
    <location>
        <begin position="94"/>
        <end position="111"/>
    </location>
</feature>
<feature type="transmembrane region" description="Helical" evidence="1">
    <location>
        <begin position="189"/>
        <end position="211"/>
    </location>
</feature>
<sequence length="260" mass="30945">MIILFKILFYSLIILSVYYSNLCSSSIFIADYIICEILLYYGKYIPILGIFISLSITLLIYMLNNNVINIIYYTILSSIISMHVFVNIIYVNNIGIQIELMVYAFIYMMFICDKNRRVSLIHVIYDTFLISLIIINIYNYIVLNISYISNISNISYDNDTNNTNSNDIKYINYYNKYSIYSKTYNYISIYYNIDIIIILICMIIAIIKEYLYREVKNRKYTYDNTNIIYNNTNIIYYNNANNTNNIINSNEEYDYNILQL</sequence>
<keyword evidence="1" id="KW-0472">Membrane</keyword>
<dbReference type="AlphaFoldDB" id="A0A1W0E8U9"/>
<comment type="caution">
    <text evidence="2">The sequence shown here is derived from an EMBL/GenBank/DDBJ whole genome shotgun (WGS) entry which is preliminary data.</text>
</comment>
<proteinExistence type="predicted"/>
<evidence type="ECO:0000256" key="1">
    <source>
        <dbReference type="SAM" id="Phobius"/>
    </source>
</evidence>
<evidence type="ECO:0000313" key="2">
    <source>
        <dbReference type="EMBL" id="OQS55656.1"/>
    </source>
</evidence>
<organism evidence="2 3">
    <name type="scientific">Ecytonucleospora hepatopenaei</name>
    <dbReference type="NCBI Taxonomy" id="646526"/>
    <lineage>
        <taxon>Eukaryota</taxon>
        <taxon>Fungi</taxon>
        <taxon>Fungi incertae sedis</taxon>
        <taxon>Microsporidia</taxon>
        <taxon>Enterocytozoonidae</taxon>
        <taxon>Ecytonucleospora</taxon>
    </lineage>
</organism>
<feature type="transmembrane region" description="Helical" evidence="1">
    <location>
        <begin position="70"/>
        <end position="88"/>
    </location>
</feature>
<gene>
    <name evidence="2" type="ORF">EHP00_2455</name>
</gene>
<dbReference type="EMBL" id="MNPJ01000004">
    <property type="protein sequence ID" value="OQS55656.1"/>
    <property type="molecule type" value="Genomic_DNA"/>
</dbReference>
<name>A0A1W0E8U9_9MICR</name>
<feature type="transmembrane region" description="Helical" evidence="1">
    <location>
        <begin position="123"/>
        <end position="143"/>
    </location>
</feature>
<accession>A0A1W0E8U9</accession>
<keyword evidence="1" id="KW-1133">Transmembrane helix</keyword>
<dbReference type="VEuPathDB" id="MicrosporidiaDB:EHP00_2455"/>
<reference evidence="2 3" key="1">
    <citation type="journal article" date="2017" name="Environ. Microbiol.">
        <title>Decay of the glycolytic pathway and adaptation to intranuclear parasitism within Enterocytozoonidae microsporidia.</title>
        <authorList>
            <person name="Wiredu Boakye D."/>
            <person name="Jaroenlak P."/>
            <person name="Prachumwat A."/>
            <person name="Williams T.A."/>
            <person name="Bateman K.S."/>
            <person name="Itsathitphaisarn O."/>
            <person name="Sritunyalucksana K."/>
            <person name="Paszkiewicz K.H."/>
            <person name="Moore K.A."/>
            <person name="Stentiford G.D."/>
            <person name="Williams B.A."/>
        </authorList>
    </citation>
    <scope>NUCLEOTIDE SEQUENCE [LARGE SCALE GENOMIC DNA]</scope>
    <source>
        <strain evidence="2 3">TH1</strain>
    </source>
</reference>